<keyword evidence="1" id="KW-0812">Transmembrane</keyword>
<feature type="transmembrane region" description="Helical" evidence="1">
    <location>
        <begin position="6"/>
        <end position="26"/>
    </location>
</feature>
<dbReference type="EMBL" id="JAKGAQ010000002">
    <property type="protein sequence ID" value="MCF2871139.1"/>
    <property type="molecule type" value="Genomic_DNA"/>
</dbReference>
<keyword evidence="1" id="KW-0472">Membrane</keyword>
<sequence>MDPDLMLVVGLVVGGFSIPSIMGALADGRVPRAAAIAVMIAGGLIVLAIREHPGGYALADIPDVFVKVVGQYIN</sequence>
<proteinExistence type="predicted"/>
<name>A0ABS9CXL2_9RHOB</name>
<gene>
    <name evidence="2" type="ORF">L0664_08680</name>
</gene>
<reference evidence="2 3" key="1">
    <citation type="submission" date="2022-01" db="EMBL/GenBank/DDBJ databases">
        <title>Octadecabacter sp. nov., isolated from a marine alga.</title>
        <authorList>
            <person name="Jin M.S."/>
            <person name="Kim H.M."/>
            <person name="Han D.M."/>
            <person name="Jung J.J."/>
            <person name="Jeon C.O."/>
        </authorList>
    </citation>
    <scope>NUCLEOTIDE SEQUENCE [LARGE SCALE GENOMIC DNA]</scope>
    <source>
        <strain evidence="2 3">G9-8</strain>
    </source>
</reference>
<dbReference type="Proteomes" id="UP001200557">
    <property type="component" value="Unassembled WGS sequence"/>
</dbReference>
<evidence type="ECO:0000313" key="3">
    <source>
        <dbReference type="Proteomes" id="UP001200557"/>
    </source>
</evidence>
<accession>A0ABS9CXL2</accession>
<protein>
    <recommendedName>
        <fullName evidence="4">50S ribosomal protein L35</fullName>
    </recommendedName>
</protein>
<keyword evidence="3" id="KW-1185">Reference proteome</keyword>
<evidence type="ECO:0000313" key="2">
    <source>
        <dbReference type="EMBL" id="MCF2871139.1"/>
    </source>
</evidence>
<dbReference type="RefSeq" id="WP_235225256.1">
    <property type="nucleotide sequence ID" value="NZ_JAKGAQ010000002.1"/>
</dbReference>
<evidence type="ECO:0008006" key="4">
    <source>
        <dbReference type="Google" id="ProtNLM"/>
    </source>
</evidence>
<feature type="transmembrane region" description="Helical" evidence="1">
    <location>
        <begin position="33"/>
        <end position="50"/>
    </location>
</feature>
<comment type="caution">
    <text evidence="2">The sequence shown here is derived from an EMBL/GenBank/DDBJ whole genome shotgun (WGS) entry which is preliminary data.</text>
</comment>
<keyword evidence="1" id="KW-1133">Transmembrane helix</keyword>
<organism evidence="2 3">
    <name type="scientific">Octadecabacter dasysiphoniae</name>
    <dbReference type="NCBI Taxonomy" id="2909341"/>
    <lineage>
        <taxon>Bacteria</taxon>
        <taxon>Pseudomonadati</taxon>
        <taxon>Pseudomonadota</taxon>
        <taxon>Alphaproteobacteria</taxon>
        <taxon>Rhodobacterales</taxon>
        <taxon>Roseobacteraceae</taxon>
        <taxon>Octadecabacter</taxon>
    </lineage>
</organism>
<evidence type="ECO:0000256" key="1">
    <source>
        <dbReference type="SAM" id="Phobius"/>
    </source>
</evidence>